<accession>A0A918F8C4</accession>
<gene>
    <name evidence="1" type="ORF">GCM10008957_29940</name>
</gene>
<proteinExistence type="predicted"/>
<keyword evidence="2" id="KW-1185">Reference proteome</keyword>
<organism evidence="1 2">
    <name type="scientific">Deinococcus ruber</name>
    <dbReference type="NCBI Taxonomy" id="1848197"/>
    <lineage>
        <taxon>Bacteria</taxon>
        <taxon>Thermotogati</taxon>
        <taxon>Deinococcota</taxon>
        <taxon>Deinococci</taxon>
        <taxon>Deinococcales</taxon>
        <taxon>Deinococcaceae</taxon>
        <taxon>Deinococcus</taxon>
    </lineage>
</organism>
<dbReference type="EMBL" id="BMQL01000017">
    <property type="protein sequence ID" value="GGR15066.1"/>
    <property type="molecule type" value="Genomic_DNA"/>
</dbReference>
<reference evidence="1" key="2">
    <citation type="submission" date="2020-09" db="EMBL/GenBank/DDBJ databases">
        <authorList>
            <person name="Sun Q."/>
            <person name="Ohkuma M."/>
        </authorList>
    </citation>
    <scope>NUCLEOTIDE SEQUENCE</scope>
    <source>
        <strain evidence="1">JCM 31311</strain>
    </source>
</reference>
<sequence length="68" mass="7085">MQFNGWGGVLGSGLSALGSRQQRFAALIAPPSRVAAAPPEEGLERQPLQEALAVAQSPELTAHSPRHA</sequence>
<dbReference type="AlphaFoldDB" id="A0A918F8C4"/>
<name>A0A918F8C4_9DEIO</name>
<evidence type="ECO:0000313" key="1">
    <source>
        <dbReference type="EMBL" id="GGR15066.1"/>
    </source>
</evidence>
<reference evidence="1" key="1">
    <citation type="journal article" date="2014" name="Int. J. Syst. Evol. Microbiol.">
        <title>Complete genome sequence of Corynebacterium casei LMG S-19264T (=DSM 44701T), isolated from a smear-ripened cheese.</title>
        <authorList>
            <consortium name="US DOE Joint Genome Institute (JGI-PGF)"/>
            <person name="Walter F."/>
            <person name="Albersmeier A."/>
            <person name="Kalinowski J."/>
            <person name="Ruckert C."/>
        </authorList>
    </citation>
    <scope>NUCLEOTIDE SEQUENCE</scope>
    <source>
        <strain evidence="1">JCM 31311</strain>
    </source>
</reference>
<dbReference type="Proteomes" id="UP000603865">
    <property type="component" value="Unassembled WGS sequence"/>
</dbReference>
<protein>
    <submittedName>
        <fullName evidence="1">Uncharacterized protein</fullName>
    </submittedName>
</protein>
<evidence type="ECO:0000313" key="2">
    <source>
        <dbReference type="Proteomes" id="UP000603865"/>
    </source>
</evidence>
<comment type="caution">
    <text evidence="1">The sequence shown here is derived from an EMBL/GenBank/DDBJ whole genome shotgun (WGS) entry which is preliminary data.</text>
</comment>